<dbReference type="PANTHER" id="PTHR33371">
    <property type="entry name" value="INTERMEMBRANE PHOSPHOLIPID TRANSPORT SYSTEM BINDING PROTEIN MLAD-RELATED"/>
    <property type="match status" value="1"/>
</dbReference>
<dbReference type="Pfam" id="PF02470">
    <property type="entry name" value="MlaD"/>
    <property type="match status" value="1"/>
</dbReference>
<keyword evidence="3" id="KW-1185">Reference proteome</keyword>
<organism evidence="2 3">
    <name type="scientific">Aeromicrobium alkaliterrae</name>
    <dbReference type="NCBI Taxonomy" id="302168"/>
    <lineage>
        <taxon>Bacteria</taxon>
        <taxon>Bacillati</taxon>
        <taxon>Actinomycetota</taxon>
        <taxon>Actinomycetes</taxon>
        <taxon>Propionibacteriales</taxon>
        <taxon>Nocardioidaceae</taxon>
        <taxon>Aeromicrobium</taxon>
    </lineage>
</organism>
<sequence>MITSTIRGKLAAFIVIALVATSYLAAKYVGLDPFSRSYELQVELPDAGGLFVNSEVTYRGVQVGSVTKLTVTDDGMVATVEIESGAPDIPEDAEAKVANRSAIGEQYLNLSSDSTGGPYLAGGERIVGDQGSLPPAFDDVLRSGRDFIASVPEDSLRTVIDETYSATRGLGEDFGVLLDTSLEWAQTSQANLLNTTRLIESSSTVLDTQIASSADITSFSADLALITETLRTHDTELRTLITQSPAAMVELNALFRDVGQPLGMLLGNLVSTAQVFGVNANGVEDALIRVPDAVSVGWLVAGSGSLNLGLSTSFTRPIPCTTGYGGTTVRPGTDATDGDAFNTNAGCAVDPSTGVGVRGPLAVPAQLLSTGAAAMPAPTGVVLHDVTDLSDLLGGTP</sequence>
<reference evidence="2 3" key="1">
    <citation type="journal article" date="2019" name="Int. J. Syst. Evol. Microbiol.">
        <title>The Global Catalogue of Microorganisms (GCM) 10K type strain sequencing project: providing services to taxonomists for standard genome sequencing and annotation.</title>
        <authorList>
            <consortium name="The Broad Institute Genomics Platform"/>
            <consortium name="The Broad Institute Genome Sequencing Center for Infectious Disease"/>
            <person name="Wu L."/>
            <person name="Ma J."/>
        </authorList>
    </citation>
    <scope>NUCLEOTIDE SEQUENCE [LARGE SCALE GENOMIC DNA]</scope>
    <source>
        <strain evidence="2 3">JCM 13518</strain>
    </source>
</reference>
<dbReference type="InterPro" id="IPR052336">
    <property type="entry name" value="MlaD_Phospholipid_Transporter"/>
</dbReference>
<dbReference type="InterPro" id="IPR005693">
    <property type="entry name" value="Mce"/>
</dbReference>
<dbReference type="InterPro" id="IPR003399">
    <property type="entry name" value="Mce/MlaD"/>
</dbReference>
<evidence type="ECO:0000313" key="2">
    <source>
        <dbReference type="EMBL" id="GAA1743327.1"/>
    </source>
</evidence>
<dbReference type="Proteomes" id="UP001501057">
    <property type="component" value="Unassembled WGS sequence"/>
</dbReference>
<name>A0ABN2JY15_9ACTN</name>
<dbReference type="NCBIfam" id="TIGR00996">
    <property type="entry name" value="Mtu_fam_mce"/>
    <property type="match status" value="1"/>
</dbReference>
<accession>A0ABN2JY15</accession>
<evidence type="ECO:0000313" key="3">
    <source>
        <dbReference type="Proteomes" id="UP001501057"/>
    </source>
</evidence>
<feature type="domain" description="Mce/MlaD" evidence="1">
    <location>
        <begin position="37"/>
        <end position="111"/>
    </location>
</feature>
<comment type="caution">
    <text evidence="2">The sequence shown here is derived from an EMBL/GenBank/DDBJ whole genome shotgun (WGS) entry which is preliminary data.</text>
</comment>
<dbReference type="EMBL" id="BAAAME010000004">
    <property type="protein sequence ID" value="GAA1743327.1"/>
    <property type="molecule type" value="Genomic_DNA"/>
</dbReference>
<protein>
    <submittedName>
        <fullName evidence="2">MlaD family protein</fullName>
    </submittedName>
</protein>
<evidence type="ECO:0000259" key="1">
    <source>
        <dbReference type="Pfam" id="PF02470"/>
    </source>
</evidence>
<dbReference type="PANTHER" id="PTHR33371:SF16">
    <property type="entry name" value="MCE-FAMILY PROTEIN MCE3F"/>
    <property type="match status" value="1"/>
</dbReference>
<proteinExistence type="predicted"/>
<dbReference type="RefSeq" id="WP_344201911.1">
    <property type="nucleotide sequence ID" value="NZ_BAAAME010000004.1"/>
</dbReference>
<gene>
    <name evidence="2" type="ORF">GCM10009710_24240</name>
</gene>